<keyword evidence="2" id="KW-1185">Reference proteome</keyword>
<dbReference type="PANTHER" id="PTHR40080">
    <property type="entry name" value="LMO1763 PROTEIN"/>
    <property type="match status" value="1"/>
</dbReference>
<dbReference type="InterPro" id="IPR000831">
    <property type="entry name" value="Trp_repress"/>
</dbReference>
<dbReference type="GO" id="GO:0043565">
    <property type="term" value="F:sequence-specific DNA binding"/>
    <property type="evidence" value="ECO:0007669"/>
    <property type="project" value="InterPro"/>
</dbReference>
<name>A0A1L6MYT6_9BACT</name>
<dbReference type="InterPro" id="IPR038116">
    <property type="entry name" value="TrpR-like_sf"/>
</dbReference>
<dbReference type="EMBL" id="CP016908">
    <property type="protein sequence ID" value="APS00724.1"/>
    <property type="molecule type" value="Genomic_DNA"/>
</dbReference>
<dbReference type="PIRSF" id="PIRSF012508">
    <property type="entry name" value="YerC"/>
    <property type="match status" value="1"/>
</dbReference>
<sequence length="103" mass="12123">MNPPVSPSSLSLYEAILLLQTEDECKRFLEDLCTPQERTAMEERWRVCQLLDTKQFSYRDIHQQTGTSLATIVRIARYLNHEPQQGYQVILKRIKRKSRAKTI</sequence>
<accession>A0A1L6MYT6</accession>
<dbReference type="RefSeq" id="WP_075277393.1">
    <property type="nucleotide sequence ID" value="NZ_CP016908.1"/>
</dbReference>
<dbReference type="GO" id="GO:0003700">
    <property type="term" value="F:DNA-binding transcription factor activity"/>
    <property type="evidence" value="ECO:0007669"/>
    <property type="project" value="InterPro"/>
</dbReference>
<proteinExistence type="predicted"/>
<dbReference type="Pfam" id="PF01371">
    <property type="entry name" value="Trp_repressor"/>
    <property type="match status" value="1"/>
</dbReference>
<dbReference type="STRING" id="1882918.BCY86_08565"/>
<dbReference type="OrthoDB" id="2621539at2"/>
<dbReference type="PANTHER" id="PTHR40080:SF1">
    <property type="entry name" value="TRPR-LIKE PROTEIN YERC_YECD"/>
    <property type="match status" value="1"/>
</dbReference>
<dbReference type="InterPro" id="IPR010921">
    <property type="entry name" value="Trp_repressor/repl_initiator"/>
</dbReference>
<protein>
    <submittedName>
        <fullName evidence="1">Uncharacterized protein</fullName>
    </submittedName>
</protein>
<gene>
    <name evidence="1" type="ORF">BCY86_08565</name>
</gene>
<dbReference type="KEGG" id="pabo:BCY86_08565"/>
<dbReference type="NCBIfam" id="TIGR02531">
    <property type="entry name" value="yecD_yerC"/>
    <property type="match status" value="1"/>
</dbReference>
<dbReference type="SUPFAM" id="SSF48295">
    <property type="entry name" value="TrpR-like"/>
    <property type="match status" value="1"/>
</dbReference>
<organism evidence="1 2">
    <name type="scientific">Pajaroellobacter abortibovis</name>
    <dbReference type="NCBI Taxonomy" id="1882918"/>
    <lineage>
        <taxon>Bacteria</taxon>
        <taxon>Pseudomonadati</taxon>
        <taxon>Myxococcota</taxon>
        <taxon>Polyangia</taxon>
        <taxon>Polyangiales</taxon>
        <taxon>Polyangiaceae</taxon>
    </lineage>
</organism>
<dbReference type="Gene3D" id="1.10.1270.10">
    <property type="entry name" value="TrpR-like"/>
    <property type="match status" value="1"/>
</dbReference>
<evidence type="ECO:0000313" key="2">
    <source>
        <dbReference type="Proteomes" id="UP000185544"/>
    </source>
</evidence>
<evidence type="ECO:0000313" key="1">
    <source>
        <dbReference type="EMBL" id="APS00724.1"/>
    </source>
</evidence>
<dbReference type="Proteomes" id="UP000185544">
    <property type="component" value="Chromosome"/>
</dbReference>
<reference evidence="1 2" key="1">
    <citation type="submission" date="2016-08" db="EMBL/GenBank/DDBJ databases">
        <title>Identification and validation of antigenic proteins from Pajaroellobacter abortibovis using de-novo genome sequence assembly and reverse vaccinology.</title>
        <authorList>
            <person name="Welly B.T."/>
            <person name="Miller M.R."/>
            <person name="Stott J.L."/>
            <person name="Blanchard M.T."/>
            <person name="Islas-Trejo A.D."/>
            <person name="O'Rourke S.M."/>
            <person name="Young A.E."/>
            <person name="Medrano J.F."/>
            <person name="Van Eenennaam A.L."/>
        </authorList>
    </citation>
    <scope>NUCLEOTIDE SEQUENCE [LARGE SCALE GENOMIC DNA]</scope>
    <source>
        <strain evidence="1 2">BTF92-0548A/99-0131</strain>
    </source>
</reference>
<dbReference type="AlphaFoldDB" id="A0A1L6MYT6"/>
<dbReference type="InterPro" id="IPR013368">
    <property type="entry name" value="YecD_YerC"/>
</dbReference>